<keyword evidence="3" id="KW-1185">Reference proteome</keyword>
<reference evidence="2" key="1">
    <citation type="submission" date="2020-08" db="EMBL/GenBank/DDBJ databases">
        <title>Multicomponent nature underlies the extraordinary mechanical properties of spider dragline silk.</title>
        <authorList>
            <person name="Kono N."/>
            <person name="Nakamura H."/>
            <person name="Mori M."/>
            <person name="Yoshida Y."/>
            <person name="Ohtoshi R."/>
            <person name="Malay A.D."/>
            <person name="Moran D.A.P."/>
            <person name="Tomita M."/>
            <person name="Numata K."/>
            <person name="Arakawa K."/>
        </authorList>
    </citation>
    <scope>NUCLEOTIDE SEQUENCE</scope>
</reference>
<protein>
    <submittedName>
        <fullName evidence="2">Uncharacterized protein</fullName>
    </submittedName>
</protein>
<gene>
    <name evidence="2" type="ORF">NPIL_657491</name>
</gene>
<accession>A0A8X6J9P8</accession>
<evidence type="ECO:0000313" key="2">
    <source>
        <dbReference type="EMBL" id="GFS49566.1"/>
    </source>
</evidence>
<dbReference type="AlphaFoldDB" id="A0A8X6J9P8"/>
<dbReference type="EMBL" id="BMAW01091394">
    <property type="protein sequence ID" value="GFS49566.1"/>
    <property type="molecule type" value="Genomic_DNA"/>
</dbReference>
<feature type="region of interest" description="Disordered" evidence="1">
    <location>
        <begin position="16"/>
        <end position="47"/>
    </location>
</feature>
<evidence type="ECO:0000313" key="3">
    <source>
        <dbReference type="Proteomes" id="UP000887013"/>
    </source>
</evidence>
<dbReference type="Proteomes" id="UP000887013">
    <property type="component" value="Unassembled WGS sequence"/>
</dbReference>
<feature type="non-terminal residue" evidence="2">
    <location>
        <position position="1"/>
    </location>
</feature>
<comment type="caution">
    <text evidence="2">The sequence shown here is derived from an EMBL/GenBank/DDBJ whole genome shotgun (WGS) entry which is preliminary data.</text>
</comment>
<sequence>SMWVALEVLFSHARDRESKSDKFSGVDIDQTQYPRKTRTQTGESISESPWCFRSQTGVDAKAFQIRHSRTK</sequence>
<name>A0A8X6J9P8_NEPPI</name>
<feature type="compositionally biased region" description="Polar residues" evidence="1">
    <location>
        <begin position="29"/>
        <end position="47"/>
    </location>
</feature>
<organism evidence="2 3">
    <name type="scientific">Nephila pilipes</name>
    <name type="common">Giant wood spider</name>
    <name type="synonym">Nephila maculata</name>
    <dbReference type="NCBI Taxonomy" id="299642"/>
    <lineage>
        <taxon>Eukaryota</taxon>
        <taxon>Metazoa</taxon>
        <taxon>Ecdysozoa</taxon>
        <taxon>Arthropoda</taxon>
        <taxon>Chelicerata</taxon>
        <taxon>Arachnida</taxon>
        <taxon>Araneae</taxon>
        <taxon>Araneomorphae</taxon>
        <taxon>Entelegynae</taxon>
        <taxon>Araneoidea</taxon>
        <taxon>Nephilidae</taxon>
        <taxon>Nephila</taxon>
    </lineage>
</organism>
<proteinExistence type="predicted"/>
<evidence type="ECO:0000256" key="1">
    <source>
        <dbReference type="SAM" id="MobiDB-lite"/>
    </source>
</evidence>